<gene>
    <name evidence="1" type="ORF">COCCADRAFT_101200</name>
</gene>
<feature type="non-terminal residue" evidence="1">
    <location>
        <position position="1"/>
    </location>
</feature>
<name>W6YJI3_COCC2</name>
<dbReference type="KEGG" id="bze:COCCADRAFT_101200"/>
<dbReference type="HOGENOM" id="CLU_1997906_0_0_1"/>
<keyword evidence="2" id="KW-1185">Reference proteome</keyword>
<dbReference type="EMBL" id="KI964662">
    <property type="protein sequence ID" value="EUC31466.1"/>
    <property type="molecule type" value="Genomic_DNA"/>
</dbReference>
<proteinExistence type="predicted"/>
<dbReference type="AlphaFoldDB" id="W6YJI3"/>
<dbReference type="Proteomes" id="UP000053841">
    <property type="component" value="Unassembled WGS sequence"/>
</dbReference>
<reference evidence="1 2" key="1">
    <citation type="journal article" date="2013" name="PLoS Genet.">
        <title>Comparative genome structure, secondary metabolite, and effector coding capacity across Cochliobolus pathogens.</title>
        <authorList>
            <person name="Condon B.J."/>
            <person name="Leng Y."/>
            <person name="Wu D."/>
            <person name="Bushley K.E."/>
            <person name="Ohm R.A."/>
            <person name="Otillar R."/>
            <person name="Martin J."/>
            <person name="Schackwitz W."/>
            <person name="Grimwood J."/>
            <person name="MohdZainudin N."/>
            <person name="Xue C."/>
            <person name="Wang R."/>
            <person name="Manning V.A."/>
            <person name="Dhillon B."/>
            <person name="Tu Z.J."/>
            <person name="Steffenson B.J."/>
            <person name="Salamov A."/>
            <person name="Sun H."/>
            <person name="Lowry S."/>
            <person name="LaButti K."/>
            <person name="Han J."/>
            <person name="Copeland A."/>
            <person name="Lindquist E."/>
            <person name="Barry K."/>
            <person name="Schmutz J."/>
            <person name="Baker S.E."/>
            <person name="Ciuffetti L.M."/>
            <person name="Grigoriev I.V."/>
            <person name="Zhong S."/>
            <person name="Turgeon B.G."/>
        </authorList>
    </citation>
    <scope>NUCLEOTIDE SEQUENCE [LARGE SCALE GENOMIC DNA]</scope>
    <source>
        <strain evidence="1 2">26-R-13</strain>
    </source>
</reference>
<protein>
    <submittedName>
        <fullName evidence="1">Uncharacterized protein</fullName>
    </submittedName>
</protein>
<dbReference type="GeneID" id="19142316"/>
<accession>W6YJI3</accession>
<organism evidence="1 2">
    <name type="scientific">Cochliobolus carbonum (strain 26-R-13)</name>
    <name type="common">Maize leaf spot fungus</name>
    <name type="synonym">Bipolaris zeicola</name>
    <dbReference type="NCBI Taxonomy" id="930089"/>
    <lineage>
        <taxon>Eukaryota</taxon>
        <taxon>Fungi</taxon>
        <taxon>Dikarya</taxon>
        <taxon>Ascomycota</taxon>
        <taxon>Pezizomycotina</taxon>
        <taxon>Dothideomycetes</taxon>
        <taxon>Pleosporomycetidae</taxon>
        <taxon>Pleosporales</taxon>
        <taxon>Pleosporineae</taxon>
        <taxon>Pleosporaceae</taxon>
        <taxon>Bipolaris</taxon>
    </lineage>
</organism>
<dbReference type="RefSeq" id="XP_007714251.1">
    <property type="nucleotide sequence ID" value="XM_007716061.1"/>
</dbReference>
<evidence type="ECO:0000313" key="1">
    <source>
        <dbReference type="EMBL" id="EUC31466.1"/>
    </source>
</evidence>
<sequence>GLTGREAWRWRVAASVEERRALRLYSICIRAASRLASMRCNAARQGAGDSLLHALGRHTAIHIHIPTTAHSAQTLVSHSHSLAGPFPFDSTMTATCSSARMCCSCALAQRCGCDSDDASFSSRQS</sequence>
<evidence type="ECO:0000313" key="2">
    <source>
        <dbReference type="Proteomes" id="UP000053841"/>
    </source>
</evidence>